<sequence>MYGQQGPAYGQVPQGAGQSHPYGQIPQPGQQFAGGFGQQPQGYTPQANSGYVAVPGLGTVRVASFGQRFLARLIDSVVYVVVYGICFGVGVGALVSSASACTTDPTSGDTNCSGGGIGIAGFFVCLLVAGLFGLLYEWLMIALVGATVGKMALRLKVVNQSTGQPIGLGQAFIRQLIPYLGSILCGVGQLLVLLSPLMDNSGRMQGWHDKAANDLVIVKS</sequence>
<evidence type="ECO:0000259" key="8">
    <source>
        <dbReference type="Pfam" id="PF06271"/>
    </source>
</evidence>
<comment type="subcellular location">
    <subcellularLocation>
        <location evidence="1">Cell membrane</location>
        <topology evidence="1">Multi-pass membrane protein</topology>
    </subcellularLocation>
</comment>
<dbReference type="Pfam" id="PF06271">
    <property type="entry name" value="RDD"/>
    <property type="match status" value="1"/>
</dbReference>
<evidence type="ECO:0000256" key="2">
    <source>
        <dbReference type="ARBA" id="ARBA00022475"/>
    </source>
</evidence>
<gene>
    <name evidence="9" type="ORF">GCM10023147_45710</name>
</gene>
<keyword evidence="2" id="KW-1003">Cell membrane</keyword>
<dbReference type="EMBL" id="BAABFR010000113">
    <property type="protein sequence ID" value="GAA4403818.1"/>
    <property type="molecule type" value="Genomic_DNA"/>
</dbReference>
<feature type="transmembrane region" description="Helical" evidence="7">
    <location>
        <begin position="119"/>
        <end position="146"/>
    </location>
</feature>
<accession>A0ABP8KCT6</accession>
<proteinExistence type="predicted"/>
<evidence type="ECO:0000256" key="1">
    <source>
        <dbReference type="ARBA" id="ARBA00004651"/>
    </source>
</evidence>
<dbReference type="PANTHER" id="PTHR36115">
    <property type="entry name" value="PROLINE-RICH ANTIGEN HOMOLOG-RELATED"/>
    <property type="match status" value="1"/>
</dbReference>
<evidence type="ECO:0000313" key="9">
    <source>
        <dbReference type="EMBL" id="GAA4403818.1"/>
    </source>
</evidence>
<keyword evidence="3 7" id="KW-0812">Transmembrane</keyword>
<keyword evidence="4 7" id="KW-1133">Transmembrane helix</keyword>
<evidence type="ECO:0000256" key="4">
    <source>
        <dbReference type="ARBA" id="ARBA00022989"/>
    </source>
</evidence>
<name>A0ABP8KCT6_9ACTN</name>
<dbReference type="InterPro" id="IPR051791">
    <property type="entry name" value="Pra-immunoreactive"/>
</dbReference>
<evidence type="ECO:0000256" key="7">
    <source>
        <dbReference type="SAM" id="Phobius"/>
    </source>
</evidence>
<evidence type="ECO:0000313" key="10">
    <source>
        <dbReference type="Proteomes" id="UP001500635"/>
    </source>
</evidence>
<evidence type="ECO:0000256" key="3">
    <source>
        <dbReference type="ARBA" id="ARBA00022692"/>
    </source>
</evidence>
<feature type="domain" description="RDD" evidence="8">
    <location>
        <begin position="62"/>
        <end position="213"/>
    </location>
</feature>
<reference evidence="10" key="1">
    <citation type="journal article" date="2019" name="Int. J. Syst. Evol. Microbiol.">
        <title>The Global Catalogue of Microorganisms (GCM) 10K type strain sequencing project: providing services to taxonomists for standard genome sequencing and annotation.</title>
        <authorList>
            <consortium name="The Broad Institute Genomics Platform"/>
            <consortium name="The Broad Institute Genome Sequencing Center for Infectious Disease"/>
            <person name="Wu L."/>
            <person name="Ma J."/>
        </authorList>
    </citation>
    <scope>NUCLEOTIDE SEQUENCE [LARGE SCALE GENOMIC DNA]</scope>
    <source>
        <strain evidence="10">JCM 17688</strain>
    </source>
</reference>
<feature type="transmembrane region" description="Helical" evidence="7">
    <location>
        <begin position="77"/>
        <end position="99"/>
    </location>
</feature>
<dbReference type="InterPro" id="IPR010432">
    <property type="entry name" value="RDD"/>
</dbReference>
<organism evidence="9 10">
    <name type="scientific">Tsukamurella soli</name>
    <dbReference type="NCBI Taxonomy" id="644556"/>
    <lineage>
        <taxon>Bacteria</taxon>
        <taxon>Bacillati</taxon>
        <taxon>Actinomycetota</taxon>
        <taxon>Actinomycetes</taxon>
        <taxon>Mycobacteriales</taxon>
        <taxon>Tsukamurellaceae</taxon>
        <taxon>Tsukamurella</taxon>
    </lineage>
</organism>
<protein>
    <recommendedName>
        <fullName evidence="8">RDD domain-containing protein</fullName>
    </recommendedName>
</protein>
<keyword evidence="5 7" id="KW-0472">Membrane</keyword>
<dbReference type="PANTHER" id="PTHR36115:SF4">
    <property type="entry name" value="MEMBRANE PROTEIN"/>
    <property type="match status" value="1"/>
</dbReference>
<comment type="caution">
    <text evidence="9">The sequence shown here is derived from an EMBL/GenBank/DDBJ whole genome shotgun (WGS) entry which is preliminary data.</text>
</comment>
<keyword evidence="10" id="KW-1185">Reference proteome</keyword>
<feature type="region of interest" description="Disordered" evidence="6">
    <location>
        <begin position="1"/>
        <end position="24"/>
    </location>
</feature>
<feature type="transmembrane region" description="Helical" evidence="7">
    <location>
        <begin position="176"/>
        <end position="198"/>
    </location>
</feature>
<evidence type="ECO:0000256" key="6">
    <source>
        <dbReference type="SAM" id="MobiDB-lite"/>
    </source>
</evidence>
<evidence type="ECO:0000256" key="5">
    <source>
        <dbReference type="ARBA" id="ARBA00023136"/>
    </source>
</evidence>
<dbReference type="Proteomes" id="UP001500635">
    <property type="component" value="Unassembled WGS sequence"/>
</dbReference>
<dbReference type="RefSeq" id="WP_345000504.1">
    <property type="nucleotide sequence ID" value="NZ_BAABFR010000113.1"/>
</dbReference>